<dbReference type="KEGG" id="blq:L21SP5_02022"/>
<gene>
    <name evidence="3" type="ORF">L21SP5_02022</name>
</gene>
<evidence type="ECO:0000256" key="1">
    <source>
        <dbReference type="SAM" id="SignalP"/>
    </source>
</evidence>
<feature type="chain" id="PRO_5006599317" description="DUF4097 domain-containing protein" evidence="1">
    <location>
        <begin position="20"/>
        <end position="226"/>
    </location>
</feature>
<evidence type="ECO:0000313" key="4">
    <source>
        <dbReference type="Proteomes" id="UP000064893"/>
    </source>
</evidence>
<feature type="domain" description="DUF4097" evidence="2">
    <location>
        <begin position="140"/>
        <end position="221"/>
    </location>
</feature>
<protein>
    <recommendedName>
        <fullName evidence="2">DUF4097 domain-containing protein</fullName>
    </recommendedName>
</protein>
<accession>A0A0S2I067</accession>
<feature type="signal peptide" evidence="1">
    <location>
        <begin position="1"/>
        <end position="19"/>
    </location>
</feature>
<sequence precursor="true">MKPFIFLLAGLFLFLNLSAQRTFEKTESLNAAEELKLEFSFTDNIMLEAWNQSSVKVVVTVNINDGKDNDKFDLKTKRYGQTLEIKSNIWDLEDIGETIIKKDQNENIVINKHKHVSIDMEVIVYLPKDIPVSLETIGGDIESNGMNAKLLVKTVSGDIDVSWDRNTGADLELNTVSGKMYSDFDIRTQPQKKFSYLPSSVSSIINNGGATLKLNTVSGNIYFRKR</sequence>
<evidence type="ECO:0000313" key="3">
    <source>
        <dbReference type="EMBL" id="ALO15661.1"/>
    </source>
</evidence>
<keyword evidence="1" id="KW-0732">Signal</keyword>
<evidence type="ECO:0000259" key="2">
    <source>
        <dbReference type="Pfam" id="PF13349"/>
    </source>
</evidence>
<proteinExistence type="predicted"/>
<dbReference type="RefSeq" id="WP_157754617.1">
    <property type="nucleotide sequence ID" value="NZ_CP013118.1"/>
</dbReference>
<dbReference type="AlphaFoldDB" id="A0A0S2I067"/>
<organism evidence="3 4">
    <name type="scientific">Salinivirga cyanobacteriivorans</name>
    <dbReference type="NCBI Taxonomy" id="1307839"/>
    <lineage>
        <taxon>Bacteria</taxon>
        <taxon>Pseudomonadati</taxon>
        <taxon>Bacteroidota</taxon>
        <taxon>Bacteroidia</taxon>
        <taxon>Bacteroidales</taxon>
        <taxon>Salinivirgaceae</taxon>
        <taxon>Salinivirga</taxon>
    </lineage>
</organism>
<reference evidence="3 4" key="1">
    <citation type="submission" date="2015-11" db="EMBL/GenBank/DDBJ databases">
        <title>Description and complete genome sequence of a novel strain predominating in hypersaline microbial mats and representing a new family of the Bacteriodetes phylum.</title>
        <authorList>
            <person name="Spring S."/>
            <person name="Bunk B."/>
            <person name="Sproer C."/>
            <person name="Klenk H.-P."/>
        </authorList>
    </citation>
    <scope>NUCLEOTIDE SEQUENCE [LARGE SCALE GENOMIC DNA]</scope>
    <source>
        <strain evidence="3 4">L21-Spi-D4</strain>
    </source>
</reference>
<keyword evidence="4" id="KW-1185">Reference proteome</keyword>
<name>A0A0S2I067_9BACT</name>
<dbReference type="Pfam" id="PF13349">
    <property type="entry name" value="DUF4097"/>
    <property type="match status" value="1"/>
</dbReference>
<dbReference type="Proteomes" id="UP000064893">
    <property type="component" value="Chromosome"/>
</dbReference>
<dbReference type="InterPro" id="IPR025164">
    <property type="entry name" value="Toastrack_DUF4097"/>
</dbReference>
<dbReference type="STRING" id="1307839.L21SP5_02022"/>
<dbReference type="OrthoDB" id="1115882at2"/>
<dbReference type="EMBL" id="CP013118">
    <property type="protein sequence ID" value="ALO15661.1"/>
    <property type="molecule type" value="Genomic_DNA"/>
</dbReference>